<name>A0A2T4DB70_9BACT</name>
<protein>
    <submittedName>
        <fullName evidence="1">Uncharacterized protein</fullName>
    </submittedName>
</protein>
<dbReference type="Proteomes" id="UP000240608">
    <property type="component" value="Unassembled WGS sequence"/>
</dbReference>
<dbReference type="EMBL" id="PYVU01000476">
    <property type="protein sequence ID" value="PTB91075.1"/>
    <property type="molecule type" value="Genomic_DNA"/>
</dbReference>
<evidence type="ECO:0000313" key="2">
    <source>
        <dbReference type="Proteomes" id="UP000240608"/>
    </source>
</evidence>
<proteinExistence type="predicted"/>
<comment type="caution">
    <text evidence="1">The sequence shown here is derived from an EMBL/GenBank/DDBJ whole genome shotgun (WGS) entry which is preliminary data.</text>
</comment>
<feature type="non-terminal residue" evidence="1">
    <location>
        <position position="1"/>
    </location>
</feature>
<evidence type="ECO:0000313" key="1">
    <source>
        <dbReference type="EMBL" id="PTB91075.1"/>
    </source>
</evidence>
<dbReference type="AlphaFoldDB" id="A0A2T4DB70"/>
<gene>
    <name evidence="1" type="ORF">C9994_16180</name>
</gene>
<organism evidence="1 2">
    <name type="scientific">Marivirga lumbricoides</name>
    <dbReference type="NCBI Taxonomy" id="1046115"/>
    <lineage>
        <taxon>Bacteria</taxon>
        <taxon>Pseudomonadati</taxon>
        <taxon>Bacteroidota</taxon>
        <taxon>Cytophagia</taxon>
        <taxon>Cytophagales</taxon>
        <taxon>Marivirgaceae</taxon>
        <taxon>Marivirga</taxon>
    </lineage>
</organism>
<sequence>LNESYIFAGCKDQVFRLYPIKSRLLAQTLKEKMKRDITREEWDRYIGDEIDYDPIMTESVFVNNIR</sequence>
<reference evidence="1 2" key="1">
    <citation type="submission" date="2018-03" db="EMBL/GenBank/DDBJ databases">
        <title>Cross-interface Injection: A General Nanoliter Liquid Handling Method Applied to Single Cells Genome Amplification Automated Nanoliter Liquid Handling Applied to Single Cell Multiple Displacement Amplification.</title>
        <authorList>
            <person name="Yun J."/>
            <person name="Xu P."/>
            <person name="Xu J."/>
            <person name="Dai X."/>
            <person name="Wang Y."/>
            <person name="Zheng X."/>
            <person name="Cao C."/>
            <person name="Yi Q."/>
            <person name="Zhu Y."/>
            <person name="Wang L."/>
            <person name="Dong Z."/>
            <person name="Huang Y."/>
            <person name="Huang L."/>
            <person name="Du W."/>
        </authorList>
    </citation>
    <scope>NUCLEOTIDE SEQUENCE [LARGE SCALE GENOMIC DNA]</scope>
    <source>
        <strain evidence="1 2">Z-D1-2</strain>
    </source>
</reference>
<accession>A0A2T4DB70</accession>